<comment type="caution">
    <text evidence="1">The sequence shown here is derived from an EMBL/GenBank/DDBJ whole genome shotgun (WGS) entry which is preliminary data.</text>
</comment>
<organism evidence="1 2">
    <name type="scientific">Helianthus annuus</name>
    <name type="common">Common sunflower</name>
    <dbReference type="NCBI Taxonomy" id="4232"/>
    <lineage>
        <taxon>Eukaryota</taxon>
        <taxon>Viridiplantae</taxon>
        <taxon>Streptophyta</taxon>
        <taxon>Embryophyta</taxon>
        <taxon>Tracheophyta</taxon>
        <taxon>Spermatophyta</taxon>
        <taxon>Magnoliopsida</taxon>
        <taxon>eudicotyledons</taxon>
        <taxon>Gunneridae</taxon>
        <taxon>Pentapetalae</taxon>
        <taxon>asterids</taxon>
        <taxon>campanulids</taxon>
        <taxon>Asterales</taxon>
        <taxon>Asteraceae</taxon>
        <taxon>Asteroideae</taxon>
        <taxon>Heliantheae alliance</taxon>
        <taxon>Heliantheae</taxon>
        <taxon>Helianthus</taxon>
    </lineage>
</organism>
<evidence type="ECO:0000313" key="1">
    <source>
        <dbReference type="EMBL" id="KAF5771755.1"/>
    </source>
</evidence>
<dbReference type="Proteomes" id="UP000215914">
    <property type="component" value="Unassembled WGS sequence"/>
</dbReference>
<sequence length="49" mass="5731">MSTCQHHSLKRVIFEMDSILFLDGPTPLNFQTYRLLLLFVFPHLDPKGL</sequence>
<evidence type="ECO:0000313" key="2">
    <source>
        <dbReference type="Proteomes" id="UP000215914"/>
    </source>
</evidence>
<dbReference type="AlphaFoldDB" id="A0A9K3EET1"/>
<accession>A0A9K3EET1</accession>
<proteinExistence type="predicted"/>
<keyword evidence="2" id="KW-1185">Reference proteome</keyword>
<reference evidence="1" key="1">
    <citation type="journal article" date="2017" name="Nature">
        <title>The sunflower genome provides insights into oil metabolism, flowering and Asterid evolution.</title>
        <authorList>
            <person name="Badouin H."/>
            <person name="Gouzy J."/>
            <person name="Grassa C.J."/>
            <person name="Murat F."/>
            <person name="Staton S.E."/>
            <person name="Cottret L."/>
            <person name="Lelandais-Briere C."/>
            <person name="Owens G.L."/>
            <person name="Carrere S."/>
            <person name="Mayjonade B."/>
            <person name="Legrand L."/>
            <person name="Gill N."/>
            <person name="Kane N.C."/>
            <person name="Bowers J.E."/>
            <person name="Hubner S."/>
            <person name="Bellec A."/>
            <person name="Berard A."/>
            <person name="Berges H."/>
            <person name="Blanchet N."/>
            <person name="Boniface M.C."/>
            <person name="Brunel D."/>
            <person name="Catrice O."/>
            <person name="Chaidir N."/>
            <person name="Claudel C."/>
            <person name="Donnadieu C."/>
            <person name="Faraut T."/>
            <person name="Fievet G."/>
            <person name="Helmstetter N."/>
            <person name="King M."/>
            <person name="Knapp S.J."/>
            <person name="Lai Z."/>
            <person name="Le Paslier M.C."/>
            <person name="Lippi Y."/>
            <person name="Lorenzon L."/>
            <person name="Mandel J.R."/>
            <person name="Marage G."/>
            <person name="Marchand G."/>
            <person name="Marquand E."/>
            <person name="Bret-Mestries E."/>
            <person name="Morien E."/>
            <person name="Nambeesan S."/>
            <person name="Nguyen T."/>
            <person name="Pegot-Espagnet P."/>
            <person name="Pouilly N."/>
            <person name="Raftis F."/>
            <person name="Sallet E."/>
            <person name="Schiex T."/>
            <person name="Thomas J."/>
            <person name="Vandecasteele C."/>
            <person name="Vares D."/>
            <person name="Vear F."/>
            <person name="Vautrin S."/>
            <person name="Crespi M."/>
            <person name="Mangin B."/>
            <person name="Burke J.M."/>
            <person name="Salse J."/>
            <person name="Munos S."/>
            <person name="Vincourt P."/>
            <person name="Rieseberg L.H."/>
            <person name="Langlade N.B."/>
        </authorList>
    </citation>
    <scope>NUCLEOTIDE SEQUENCE</scope>
    <source>
        <tissue evidence="1">Leaves</tissue>
    </source>
</reference>
<dbReference type="Gramene" id="mRNA:HanXRQr2_Chr13g0568611">
    <property type="protein sequence ID" value="mRNA:HanXRQr2_Chr13g0568611"/>
    <property type="gene ID" value="HanXRQr2_Chr13g0568611"/>
</dbReference>
<dbReference type="EMBL" id="MNCJ02000328">
    <property type="protein sequence ID" value="KAF5771755.1"/>
    <property type="molecule type" value="Genomic_DNA"/>
</dbReference>
<protein>
    <submittedName>
        <fullName evidence="1">Uncharacterized protein</fullName>
    </submittedName>
</protein>
<gene>
    <name evidence="1" type="ORF">HanXRQr2_Chr13g0568611</name>
</gene>
<name>A0A9K3EET1_HELAN</name>
<reference evidence="1" key="2">
    <citation type="submission" date="2020-06" db="EMBL/GenBank/DDBJ databases">
        <title>Helianthus annuus Genome sequencing and assembly Release 2.</title>
        <authorList>
            <person name="Gouzy J."/>
            <person name="Langlade N."/>
            <person name="Munos S."/>
        </authorList>
    </citation>
    <scope>NUCLEOTIDE SEQUENCE</scope>
    <source>
        <tissue evidence="1">Leaves</tissue>
    </source>
</reference>